<dbReference type="PROSITE" id="PS01162">
    <property type="entry name" value="QOR_ZETA_CRYSTAL"/>
    <property type="match status" value="1"/>
</dbReference>
<dbReference type="GO" id="GO:0016491">
    <property type="term" value="F:oxidoreductase activity"/>
    <property type="evidence" value="ECO:0007669"/>
    <property type="project" value="UniProtKB-KW"/>
</dbReference>
<protein>
    <submittedName>
        <fullName evidence="3">NADPH:quinone reductase-like Zn-dependent oxidoreductase</fullName>
    </submittedName>
</protein>
<evidence type="ECO:0000313" key="3">
    <source>
        <dbReference type="EMBL" id="PWJ58380.1"/>
    </source>
</evidence>
<evidence type="ECO:0000313" key="4">
    <source>
        <dbReference type="Proteomes" id="UP000245880"/>
    </source>
</evidence>
<dbReference type="PANTHER" id="PTHR11695">
    <property type="entry name" value="ALCOHOL DEHYDROGENASE RELATED"/>
    <property type="match status" value="1"/>
</dbReference>
<dbReference type="Pfam" id="PF08240">
    <property type="entry name" value="ADH_N"/>
    <property type="match status" value="1"/>
</dbReference>
<dbReference type="InterPro" id="IPR050700">
    <property type="entry name" value="YIM1/Zinc_Alcohol_DH_Fams"/>
</dbReference>
<dbReference type="OrthoDB" id="648910at2"/>
<dbReference type="Pfam" id="PF13602">
    <property type="entry name" value="ADH_zinc_N_2"/>
    <property type="match status" value="1"/>
</dbReference>
<keyword evidence="4" id="KW-1185">Reference proteome</keyword>
<dbReference type="CDD" id="cd08267">
    <property type="entry name" value="MDR1"/>
    <property type="match status" value="1"/>
</dbReference>
<dbReference type="InterPro" id="IPR020843">
    <property type="entry name" value="ER"/>
</dbReference>
<dbReference type="SUPFAM" id="SSF50129">
    <property type="entry name" value="GroES-like"/>
    <property type="match status" value="1"/>
</dbReference>
<dbReference type="SMART" id="SM00829">
    <property type="entry name" value="PKS_ER"/>
    <property type="match status" value="1"/>
</dbReference>
<dbReference type="InterPro" id="IPR013154">
    <property type="entry name" value="ADH-like_N"/>
</dbReference>
<dbReference type="RefSeq" id="WP_109674237.1">
    <property type="nucleotide sequence ID" value="NZ_QGDT01000004.1"/>
</dbReference>
<gene>
    <name evidence="3" type="ORF">CLV98_104239</name>
</gene>
<dbReference type="AlphaFoldDB" id="A0A316ANM1"/>
<dbReference type="InterPro" id="IPR002364">
    <property type="entry name" value="Quin_OxRdtase/zeta-crystal_CS"/>
</dbReference>
<proteinExistence type="predicted"/>
<dbReference type="Gene3D" id="3.40.50.720">
    <property type="entry name" value="NAD(P)-binding Rossmann-like Domain"/>
    <property type="match status" value="1"/>
</dbReference>
<accession>A0A316ANM1</accession>
<reference evidence="3 4" key="1">
    <citation type="submission" date="2018-03" db="EMBL/GenBank/DDBJ databases">
        <title>Genomic Encyclopedia of Archaeal and Bacterial Type Strains, Phase II (KMG-II): from individual species to whole genera.</title>
        <authorList>
            <person name="Goeker M."/>
        </authorList>
    </citation>
    <scope>NUCLEOTIDE SEQUENCE [LARGE SCALE GENOMIC DNA]</scope>
    <source>
        <strain evidence="3 4">DSM 100346</strain>
    </source>
</reference>
<keyword evidence="1" id="KW-0560">Oxidoreductase</keyword>
<dbReference type="EMBL" id="QGDT01000004">
    <property type="protein sequence ID" value="PWJ58380.1"/>
    <property type="molecule type" value="Genomic_DNA"/>
</dbReference>
<feature type="domain" description="Enoyl reductase (ER)" evidence="2">
    <location>
        <begin position="10"/>
        <end position="320"/>
    </location>
</feature>
<dbReference type="InterPro" id="IPR011032">
    <property type="entry name" value="GroES-like_sf"/>
</dbReference>
<dbReference type="InterPro" id="IPR036291">
    <property type="entry name" value="NAD(P)-bd_dom_sf"/>
</dbReference>
<name>A0A316ANM1_9BACT</name>
<sequence>MKALLFEKYGRPEDVLQLGEIARPEPQENEVLIRVMATAVNDYDWSVLRGKPLVYRLMYGLLKPKMNIPGMELSGEVVGMGAEVRQFEVGDAVFGDISHYGFGTFAEYIAIDAKAVVKMPPGMSFVEAAAIPHAAGLAFQALEDLDRAGKGQRVLINGAGGGVGAVGLQLAKNRGYEVVGVDAQEKLTKMKAMGFDEVLDYRQTDITKVSQRYDLILDCKCCKSIFLFPKILTPKGRYVAIGGEVLSLLQVALFGKILGLLTKQRFQVLSLKSNKDLAKIGDQFNHNLLNTHVDGPFPWTDAPRLIQYFGEGKHQGKIVLMVSD</sequence>
<dbReference type="GO" id="GO:0008270">
    <property type="term" value="F:zinc ion binding"/>
    <property type="evidence" value="ECO:0007669"/>
    <property type="project" value="InterPro"/>
</dbReference>
<dbReference type="Proteomes" id="UP000245880">
    <property type="component" value="Unassembled WGS sequence"/>
</dbReference>
<dbReference type="PANTHER" id="PTHR11695:SF294">
    <property type="entry name" value="RETICULON-4-INTERACTING PROTEIN 1, MITOCHONDRIAL"/>
    <property type="match status" value="1"/>
</dbReference>
<evidence type="ECO:0000259" key="2">
    <source>
        <dbReference type="SMART" id="SM00829"/>
    </source>
</evidence>
<comment type="caution">
    <text evidence="3">The sequence shown here is derived from an EMBL/GenBank/DDBJ whole genome shotgun (WGS) entry which is preliminary data.</text>
</comment>
<dbReference type="Gene3D" id="3.90.180.10">
    <property type="entry name" value="Medium-chain alcohol dehydrogenases, catalytic domain"/>
    <property type="match status" value="1"/>
</dbReference>
<evidence type="ECO:0000256" key="1">
    <source>
        <dbReference type="ARBA" id="ARBA00023002"/>
    </source>
</evidence>
<dbReference type="SUPFAM" id="SSF51735">
    <property type="entry name" value="NAD(P)-binding Rossmann-fold domains"/>
    <property type="match status" value="1"/>
</dbReference>
<organism evidence="3 4">
    <name type="scientific">Dyadobacter jejuensis</name>
    <dbReference type="NCBI Taxonomy" id="1082580"/>
    <lineage>
        <taxon>Bacteria</taxon>
        <taxon>Pseudomonadati</taxon>
        <taxon>Bacteroidota</taxon>
        <taxon>Cytophagia</taxon>
        <taxon>Cytophagales</taxon>
        <taxon>Spirosomataceae</taxon>
        <taxon>Dyadobacter</taxon>
    </lineage>
</organism>